<dbReference type="InterPro" id="IPR011050">
    <property type="entry name" value="Pectin_lyase_fold/virulence"/>
</dbReference>
<evidence type="ECO:0000313" key="6">
    <source>
        <dbReference type="EMBL" id="EIC02006.1"/>
    </source>
</evidence>
<keyword evidence="7" id="KW-1185">Reference proteome</keyword>
<dbReference type="RefSeq" id="WP_002703988.1">
    <property type="nucleotide sequence ID" value="NZ_AGRW01000044.1"/>
</dbReference>
<dbReference type="SUPFAM" id="SSF51126">
    <property type="entry name" value="Pectin lyase-like"/>
    <property type="match status" value="1"/>
</dbReference>
<keyword evidence="1 2" id="KW-0456">Lyase</keyword>
<evidence type="ECO:0000259" key="4">
    <source>
        <dbReference type="SMART" id="SM00635"/>
    </source>
</evidence>
<name>H7EKB9_9SPIR</name>
<evidence type="ECO:0000259" key="5">
    <source>
        <dbReference type="SMART" id="SM00656"/>
    </source>
</evidence>
<proteinExistence type="inferred from homology"/>
<dbReference type="InterPro" id="IPR045032">
    <property type="entry name" value="PEL"/>
</dbReference>
<sequence>MKKVLMRRGLAVAAVAVMVIAQGCSSSSDDDGDYPADNPALVQPSTVDGLGGGAGAGGSISGTTGGSVKSNAGVSIIKAQGWLESGYVTWTDTAESYNVYYKSSDATEYTRLDAPLIRNYGSYVRADVLGLAAGDYDVKIHAVNDGTESSEYSEASISVASHDRSGFAFTGTTTPGAYKADGTLKENAVVIYLTDENKDSVSLDVIVGNKNKTETKTGIIEILLGYKKGYETRPLAIRVVGTVSGWSTLTSTKDTKGDLVIENGNKTVGITMEGVGDDAVANEWGLRFKNANYCEARNIGFLNCSSDEGDNIGLQQDNNYIWVHNCDYFYGNAGSDKDQVKGDGALDCKKSNYVTFAYNHFWDNGKCNLLGLSEGTKSYESGAYYITYHHNWYDHSDSRHPRTRYYNAHVYNNYYDGNAKYGAGSTLGSSVFMESNYFRNCKNPMMTSMQGTDVYAGDTKRDPANLGTFSKEDGGVIKAYNNYMEGKYTFIPYGATSYVAKGAEVTASEQGIDTSADYDAYVVSNRSDTVPNTVVSYQGSNYYSNFDTASGFYAYSADEPAAAMENVKKYAGRVEGGDFTYTFNDSVEDTNYTVIDDLKSAVTNYKTTLTKVYGTKWVYDSSSGGSSEAGESGGTTTGENVAVTGVSLSKTALALKAGSSETITATIEPANATTQDVTWSSDNTGVAKVSDGKITAVDEGEATITVTTKDGSFTATCTVTVEAIHATDLTLSKTAVELTAGKIETITATLEPADATDSVTWSSGDKAIATVDKNGKITAVAEGTVTITAKAGTIEKTCTVTVTAAPAEDLSGLVALAAGTYSFKTGDKNFSKLSAGTSQTALGITVTCTIDSNGANLKKNAGAVYFKIDSEKKISFTDSNSKGAAALYAVNEDGTVSETAITNESTAPSYKYTLSAGTYAIKGTSGSSAKIASITVE</sequence>
<dbReference type="AlphaFoldDB" id="H7EKB9"/>
<feature type="domain" description="BIG2" evidence="4">
    <location>
        <begin position="725"/>
        <end position="801"/>
    </location>
</feature>
<dbReference type="PANTHER" id="PTHR31683:SF18">
    <property type="entry name" value="PECTATE LYASE 21-RELATED"/>
    <property type="match status" value="1"/>
</dbReference>
<evidence type="ECO:0000256" key="3">
    <source>
        <dbReference type="SAM" id="SignalP"/>
    </source>
</evidence>
<dbReference type="GO" id="GO:0005576">
    <property type="term" value="C:extracellular region"/>
    <property type="evidence" value="ECO:0007669"/>
    <property type="project" value="UniProtKB-SubCell"/>
</dbReference>
<dbReference type="STRING" id="907348.TresaDRAFT_1758"/>
<organism evidence="6 7">
    <name type="scientific">Treponema saccharophilum DSM 2985</name>
    <dbReference type="NCBI Taxonomy" id="907348"/>
    <lineage>
        <taxon>Bacteria</taxon>
        <taxon>Pseudomonadati</taxon>
        <taxon>Spirochaetota</taxon>
        <taxon>Spirochaetia</taxon>
        <taxon>Spirochaetales</taxon>
        <taxon>Treponemataceae</taxon>
        <taxon>Treponema</taxon>
    </lineage>
</organism>
<dbReference type="SUPFAM" id="SSF49373">
    <property type="entry name" value="Invasin/intimin cell-adhesion fragments"/>
    <property type="match status" value="2"/>
</dbReference>
<dbReference type="PANTHER" id="PTHR31683">
    <property type="entry name" value="PECTATE LYASE 18-RELATED"/>
    <property type="match status" value="1"/>
</dbReference>
<feature type="signal peptide" evidence="3">
    <location>
        <begin position="1"/>
        <end position="21"/>
    </location>
</feature>
<dbReference type="SMART" id="SM00656">
    <property type="entry name" value="Amb_all"/>
    <property type="match status" value="1"/>
</dbReference>
<reference evidence="6 7" key="1">
    <citation type="submission" date="2011-09" db="EMBL/GenBank/DDBJ databases">
        <title>The draft genome of Treponema saccharophilum DSM 2985.</title>
        <authorList>
            <consortium name="US DOE Joint Genome Institute (JGI-PGF)"/>
            <person name="Lucas S."/>
            <person name="Copeland A."/>
            <person name="Lapidus A."/>
            <person name="Glavina del Rio T."/>
            <person name="Dalin E."/>
            <person name="Tice H."/>
            <person name="Bruce D."/>
            <person name="Goodwin L."/>
            <person name="Pitluck S."/>
            <person name="Peters L."/>
            <person name="Kyrpides N."/>
            <person name="Mavromatis K."/>
            <person name="Ivanova N."/>
            <person name="Markowitz V."/>
            <person name="Cheng J.-F."/>
            <person name="Hugenholtz P."/>
            <person name="Woyke T."/>
            <person name="Wu D."/>
            <person name="Gronow S."/>
            <person name="Wellnitz S."/>
            <person name="Brambilla E."/>
            <person name="Klenk H.-P."/>
            <person name="Eisen J.A."/>
        </authorList>
    </citation>
    <scope>NUCLEOTIDE SEQUENCE [LARGE SCALE GENOMIC DNA]</scope>
    <source>
        <strain evidence="6 7">DSM 2985</strain>
    </source>
</reference>
<dbReference type="GO" id="GO:0000272">
    <property type="term" value="P:polysaccharide catabolic process"/>
    <property type="evidence" value="ECO:0007669"/>
    <property type="project" value="UniProtKB-KW"/>
</dbReference>
<keyword evidence="2" id="KW-0119">Carbohydrate metabolism</keyword>
<gene>
    <name evidence="6" type="ORF">TresaDRAFT_1758</name>
</gene>
<dbReference type="InterPro" id="IPR002022">
    <property type="entry name" value="Pec_lyase"/>
</dbReference>
<comment type="caution">
    <text evidence="6">The sequence shown here is derived from an EMBL/GenBank/DDBJ whole genome shotgun (WGS) entry which is preliminary data.</text>
</comment>
<dbReference type="OrthoDB" id="6192638at2"/>
<evidence type="ECO:0000256" key="2">
    <source>
        <dbReference type="RuleBase" id="RU361173"/>
    </source>
</evidence>
<dbReference type="InterPro" id="IPR008964">
    <property type="entry name" value="Invasin/intimin_cell_adhesion"/>
</dbReference>
<dbReference type="PROSITE" id="PS51257">
    <property type="entry name" value="PROKAR_LIPOPROTEIN"/>
    <property type="match status" value="1"/>
</dbReference>
<keyword evidence="3" id="KW-0732">Signal</keyword>
<evidence type="ECO:0000256" key="1">
    <source>
        <dbReference type="ARBA" id="ARBA00023239"/>
    </source>
</evidence>
<dbReference type="eggNOG" id="COG3866">
    <property type="taxonomic scope" value="Bacteria"/>
</dbReference>
<dbReference type="EMBL" id="AGRW01000044">
    <property type="protein sequence ID" value="EIC02006.1"/>
    <property type="molecule type" value="Genomic_DNA"/>
</dbReference>
<dbReference type="Gene3D" id="2.60.40.1080">
    <property type="match status" value="2"/>
</dbReference>
<comment type="subcellular location">
    <subcellularLocation>
        <location evidence="2">Secreted</location>
    </subcellularLocation>
</comment>
<feature type="domain" description="Pectate lyase" evidence="5">
    <location>
        <begin position="236"/>
        <end position="444"/>
    </location>
</feature>
<feature type="domain" description="BIG2" evidence="4">
    <location>
        <begin position="642"/>
        <end position="718"/>
    </location>
</feature>
<dbReference type="Proteomes" id="UP000003571">
    <property type="component" value="Unassembled WGS sequence"/>
</dbReference>
<evidence type="ECO:0000313" key="7">
    <source>
        <dbReference type="Proteomes" id="UP000003571"/>
    </source>
</evidence>
<comment type="similarity">
    <text evidence="2">Belongs to the polysaccharide lyase 1 family.</text>
</comment>
<dbReference type="InterPro" id="IPR003343">
    <property type="entry name" value="Big_2"/>
</dbReference>
<keyword evidence="2" id="KW-0964">Secreted</keyword>
<dbReference type="eggNOG" id="COG5492">
    <property type="taxonomic scope" value="Bacteria"/>
</dbReference>
<dbReference type="Gene3D" id="2.160.20.10">
    <property type="entry name" value="Single-stranded right-handed beta-helix, Pectin lyase-like"/>
    <property type="match status" value="1"/>
</dbReference>
<accession>H7EKB9</accession>
<feature type="chain" id="PRO_5003608735" evidence="3">
    <location>
        <begin position="22"/>
        <end position="937"/>
    </location>
</feature>
<protein>
    <submittedName>
        <fullName evidence="6">Ig domain protein group 2 domain protein</fullName>
    </submittedName>
</protein>
<keyword evidence="2" id="KW-0624">Polysaccharide degradation</keyword>
<dbReference type="GO" id="GO:0030570">
    <property type="term" value="F:pectate lyase activity"/>
    <property type="evidence" value="ECO:0007669"/>
    <property type="project" value="InterPro"/>
</dbReference>
<dbReference type="Pfam" id="PF00544">
    <property type="entry name" value="Pectate_lyase_4"/>
    <property type="match status" value="1"/>
</dbReference>
<dbReference type="PATRIC" id="fig|907348.3.peg.1332"/>
<dbReference type="SMART" id="SM00635">
    <property type="entry name" value="BID_2"/>
    <property type="match status" value="2"/>
</dbReference>
<dbReference type="Pfam" id="PF02368">
    <property type="entry name" value="Big_2"/>
    <property type="match status" value="2"/>
</dbReference>
<dbReference type="InterPro" id="IPR012334">
    <property type="entry name" value="Pectin_lyas_fold"/>
</dbReference>